<evidence type="ECO:0000313" key="2">
    <source>
        <dbReference type="EMBL" id="CEK53979.1"/>
    </source>
</evidence>
<accession>A0A0B6YCV4</accession>
<dbReference type="EMBL" id="HACG01007114">
    <property type="protein sequence ID" value="CEK53979.1"/>
    <property type="molecule type" value="Transcribed_RNA"/>
</dbReference>
<feature type="region of interest" description="Disordered" evidence="1">
    <location>
        <begin position="31"/>
        <end position="64"/>
    </location>
</feature>
<protein>
    <submittedName>
        <fullName evidence="2">Uncharacterized protein</fullName>
    </submittedName>
</protein>
<sequence>INLNSVHGFRMSTNREKGDVLVPDEIKKGPILQDSFHTSSMPEGEMLSNEGISDLSNGDTTAGNYASEINRLQLSNKQ</sequence>
<evidence type="ECO:0000256" key="1">
    <source>
        <dbReference type="SAM" id="MobiDB-lite"/>
    </source>
</evidence>
<organism evidence="2">
    <name type="scientific">Arion vulgaris</name>
    <dbReference type="NCBI Taxonomy" id="1028688"/>
    <lineage>
        <taxon>Eukaryota</taxon>
        <taxon>Metazoa</taxon>
        <taxon>Spiralia</taxon>
        <taxon>Lophotrochozoa</taxon>
        <taxon>Mollusca</taxon>
        <taxon>Gastropoda</taxon>
        <taxon>Heterobranchia</taxon>
        <taxon>Euthyneura</taxon>
        <taxon>Panpulmonata</taxon>
        <taxon>Eupulmonata</taxon>
        <taxon>Stylommatophora</taxon>
        <taxon>Helicina</taxon>
        <taxon>Arionoidea</taxon>
        <taxon>Arionidae</taxon>
        <taxon>Arion</taxon>
    </lineage>
</organism>
<reference evidence="2" key="1">
    <citation type="submission" date="2014-12" db="EMBL/GenBank/DDBJ databases">
        <title>Insight into the proteome of Arion vulgaris.</title>
        <authorList>
            <person name="Aradska J."/>
            <person name="Bulat T."/>
            <person name="Smidak R."/>
            <person name="Sarate P."/>
            <person name="Gangsoo J."/>
            <person name="Sialana F."/>
            <person name="Bilban M."/>
            <person name="Lubec G."/>
        </authorList>
    </citation>
    <scope>NUCLEOTIDE SEQUENCE</scope>
    <source>
        <tissue evidence="2">Skin</tissue>
    </source>
</reference>
<feature type="compositionally biased region" description="Polar residues" evidence="1">
    <location>
        <begin position="50"/>
        <end position="64"/>
    </location>
</feature>
<proteinExistence type="predicted"/>
<dbReference type="AlphaFoldDB" id="A0A0B6YCV4"/>
<name>A0A0B6YCV4_9EUPU</name>
<feature type="non-terminal residue" evidence="2">
    <location>
        <position position="1"/>
    </location>
</feature>
<feature type="non-terminal residue" evidence="2">
    <location>
        <position position="78"/>
    </location>
</feature>
<gene>
    <name evidence="2" type="primary">ORF21693</name>
</gene>